<comment type="caution">
    <text evidence="2">The sequence shown here is derived from an EMBL/GenBank/DDBJ whole genome shotgun (WGS) entry which is preliminary data.</text>
</comment>
<dbReference type="InterPro" id="IPR002156">
    <property type="entry name" value="RNaseH_domain"/>
</dbReference>
<proteinExistence type="predicted"/>
<dbReference type="Gene3D" id="3.30.420.10">
    <property type="entry name" value="Ribonuclease H-like superfamily/Ribonuclease H"/>
    <property type="match status" value="1"/>
</dbReference>
<feature type="domain" description="RNase H type-1" evidence="1">
    <location>
        <begin position="2"/>
        <end position="142"/>
    </location>
</feature>
<dbReference type="PANTHER" id="PTHR46387">
    <property type="entry name" value="POLYNUCLEOTIDYL TRANSFERASE, RIBONUCLEASE H-LIKE SUPERFAMILY PROTEIN"/>
    <property type="match status" value="1"/>
</dbReference>
<protein>
    <recommendedName>
        <fullName evidence="1">RNase H type-1 domain-containing protein</fullName>
    </recommendedName>
</protein>
<dbReference type="InterPro" id="IPR012337">
    <property type="entry name" value="RNaseH-like_sf"/>
</dbReference>
<gene>
    <name evidence="2" type="ORF">A2771_04135</name>
</gene>
<dbReference type="EMBL" id="MGGD01000002">
    <property type="protein sequence ID" value="OGM21720.1"/>
    <property type="molecule type" value="Genomic_DNA"/>
</dbReference>
<dbReference type="CDD" id="cd09279">
    <property type="entry name" value="RNase_HI_like"/>
    <property type="match status" value="1"/>
</dbReference>
<organism evidence="2 3">
    <name type="scientific">Candidatus Woesebacteria bacterium RIFCSPHIGHO2_01_FULL_38_26b</name>
    <dbReference type="NCBI Taxonomy" id="1802491"/>
    <lineage>
        <taxon>Bacteria</taxon>
        <taxon>Candidatus Woeseibacteriota</taxon>
    </lineage>
</organism>
<dbReference type="InterPro" id="IPR036397">
    <property type="entry name" value="RNaseH_sf"/>
</dbReference>
<dbReference type="Proteomes" id="UP000176741">
    <property type="component" value="Unassembled WGS sequence"/>
</dbReference>
<dbReference type="GO" id="GO:0003676">
    <property type="term" value="F:nucleic acid binding"/>
    <property type="evidence" value="ECO:0007669"/>
    <property type="project" value="InterPro"/>
</dbReference>
<dbReference type="AlphaFoldDB" id="A0A1F7Y3F8"/>
<dbReference type="Pfam" id="PF13456">
    <property type="entry name" value="RVT_3"/>
    <property type="match status" value="1"/>
</dbReference>
<dbReference type="PANTHER" id="PTHR46387:SF2">
    <property type="entry name" value="RIBONUCLEASE HI"/>
    <property type="match status" value="1"/>
</dbReference>
<dbReference type="GO" id="GO:0004523">
    <property type="term" value="F:RNA-DNA hybrid ribonuclease activity"/>
    <property type="evidence" value="ECO:0007669"/>
    <property type="project" value="InterPro"/>
</dbReference>
<evidence type="ECO:0000313" key="3">
    <source>
        <dbReference type="Proteomes" id="UP000176741"/>
    </source>
</evidence>
<evidence type="ECO:0000313" key="2">
    <source>
        <dbReference type="EMBL" id="OGM21720.1"/>
    </source>
</evidence>
<dbReference type="SUPFAM" id="SSF53098">
    <property type="entry name" value="Ribonuclease H-like"/>
    <property type="match status" value="1"/>
</dbReference>
<evidence type="ECO:0000259" key="1">
    <source>
        <dbReference type="PROSITE" id="PS50879"/>
    </source>
</evidence>
<reference evidence="2 3" key="1">
    <citation type="journal article" date="2016" name="Nat. Commun.">
        <title>Thousands of microbial genomes shed light on interconnected biogeochemical processes in an aquifer system.</title>
        <authorList>
            <person name="Anantharaman K."/>
            <person name="Brown C.T."/>
            <person name="Hug L.A."/>
            <person name="Sharon I."/>
            <person name="Castelle C.J."/>
            <person name="Probst A.J."/>
            <person name="Thomas B.C."/>
            <person name="Singh A."/>
            <person name="Wilkins M.J."/>
            <person name="Karaoz U."/>
            <person name="Brodie E.L."/>
            <person name="Williams K.H."/>
            <person name="Hubbard S.S."/>
            <person name="Banfield J.F."/>
        </authorList>
    </citation>
    <scope>NUCLEOTIDE SEQUENCE [LARGE SCALE GENOMIC DNA]</scope>
</reference>
<name>A0A1F7Y3F8_9BACT</name>
<accession>A0A1F7Y3F8</accession>
<dbReference type="PROSITE" id="PS50879">
    <property type="entry name" value="RNASE_H_1"/>
    <property type="match status" value="1"/>
</dbReference>
<sequence length="142" mass="16091">MLEGIIKIYTDGGARGNPGLAASAFIVISKGKVVHKESIFLGKKTNNEAEYSAVFLATKWLAINDLSRLESVEFFLDSELVVRQLRGEYKIKSENLKTLYVELKKLLLKINKSISFNYVRREKNKLADKLVNLELDKIGQLE</sequence>